<dbReference type="PANTHER" id="PTHR38098:SF1">
    <property type="entry name" value="LPS-ASSEMBLY LIPOPROTEIN LPTE"/>
    <property type="match status" value="1"/>
</dbReference>
<protein>
    <recommendedName>
        <fullName evidence="6">LPS-assembly lipoprotein LptE</fullName>
    </recommendedName>
</protein>
<proteinExistence type="inferred from homology"/>
<name>A0A437QS53_9GAMM</name>
<keyword evidence="3 6" id="KW-0564">Palmitate</keyword>
<gene>
    <name evidence="6" type="primary">lptE</name>
    <name evidence="7" type="ORF">EOE67_10655</name>
</gene>
<dbReference type="GO" id="GO:0043165">
    <property type="term" value="P:Gram-negative-bacterium-type cell outer membrane assembly"/>
    <property type="evidence" value="ECO:0007669"/>
    <property type="project" value="UniProtKB-UniRule"/>
</dbReference>
<dbReference type="AlphaFoldDB" id="A0A437QS53"/>
<dbReference type="PANTHER" id="PTHR38098">
    <property type="entry name" value="LPS-ASSEMBLY LIPOPROTEIN LPTE"/>
    <property type="match status" value="1"/>
</dbReference>
<dbReference type="PROSITE" id="PS51257">
    <property type="entry name" value="PROKAR_LIPOPROTEIN"/>
    <property type="match status" value="1"/>
</dbReference>
<keyword evidence="1 6" id="KW-0732">Signal</keyword>
<comment type="subunit">
    <text evidence="6">Component of the lipopolysaccharide transport and assembly complex. Interacts with LptD.</text>
</comment>
<dbReference type="GO" id="GO:0015920">
    <property type="term" value="P:lipopolysaccharide transport"/>
    <property type="evidence" value="ECO:0007669"/>
    <property type="project" value="TreeGrafter"/>
</dbReference>
<dbReference type="Pfam" id="PF04390">
    <property type="entry name" value="LptE"/>
    <property type="match status" value="1"/>
</dbReference>
<dbReference type="GO" id="GO:0001530">
    <property type="term" value="F:lipopolysaccharide binding"/>
    <property type="evidence" value="ECO:0007669"/>
    <property type="project" value="TreeGrafter"/>
</dbReference>
<dbReference type="EMBL" id="SACS01000010">
    <property type="protein sequence ID" value="RVU37338.1"/>
    <property type="molecule type" value="Genomic_DNA"/>
</dbReference>
<keyword evidence="4 6" id="KW-0998">Cell outer membrane</keyword>
<evidence type="ECO:0000256" key="6">
    <source>
        <dbReference type="HAMAP-Rule" id="MF_01186"/>
    </source>
</evidence>
<reference evidence="7 8" key="1">
    <citation type="submission" date="2019-01" db="EMBL/GenBank/DDBJ databases">
        <authorList>
            <person name="Chen W.-M."/>
        </authorList>
    </citation>
    <scope>NUCLEOTIDE SEQUENCE [LARGE SCALE GENOMIC DNA]</scope>
    <source>
        <strain evidence="7 8">KYPC3</strain>
    </source>
</reference>
<dbReference type="GO" id="GO:1990351">
    <property type="term" value="C:transporter complex"/>
    <property type="evidence" value="ECO:0007669"/>
    <property type="project" value="TreeGrafter"/>
</dbReference>
<evidence type="ECO:0000256" key="2">
    <source>
        <dbReference type="ARBA" id="ARBA00023136"/>
    </source>
</evidence>
<accession>A0A437QS53</accession>
<sequence>MTAKPVFLVKLLLPVLLLASLLLGSCGFHLRGQLPLAKYPAIHLQGDRHSQLLTELSMQLSRNNVQLPEQSSVDIPQIKLDRDSLQRRTLSLFPNGQVAEYELIYTVNYQLQLPNQEPVPYQIELFRDYQDDPNRALAKARELDLLLAELRGQAVARIIRQLGRL</sequence>
<dbReference type="Gene3D" id="3.30.160.150">
    <property type="entry name" value="Lipoprotein like domain"/>
    <property type="match status" value="1"/>
</dbReference>
<comment type="caution">
    <text evidence="7">The sequence shown here is derived from an EMBL/GenBank/DDBJ whole genome shotgun (WGS) entry which is preliminary data.</text>
</comment>
<dbReference type="HAMAP" id="MF_01186">
    <property type="entry name" value="LPS_assembly_LptE"/>
    <property type="match status" value="1"/>
</dbReference>
<organism evidence="7 8">
    <name type="scientific">Rheinheimera riviphila</name>
    <dbReference type="NCBI Taxonomy" id="1834037"/>
    <lineage>
        <taxon>Bacteria</taxon>
        <taxon>Pseudomonadati</taxon>
        <taxon>Pseudomonadota</taxon>
        <taxon>Gammaproteobacteria</taxon>
        <taxon>Chromatiales</taxon>
        <taxon>Chromatiaceae</taxon>
        <taxon>Rheinheimera</taxon>
    </lineage>
</organism>
<comment type="function">
    <text evidence="6">Together with LptD, is involved in the assembly of lipopolysaccharide (LPS) at the surface of the outer membrane. Required for the proper assembly of LptD. Binds LPS and may serve as the LPS recognition site at the outer membrane.</text>
</comment>
<evidence type="ECO:0000313" key="7">
    <source>
        <dbReference type="EMBL" id="RVU37338.1"/>
    </source>
</evidence>
<comment type="subcellular location">
    <subcellularLocation>
        <location evidence="6">Cell outer membrane</location>
        <topology evidence="6">Lipid-anchor</topology>
    </subcellularLocation>
</comment>
<keyword evidence="5 6" id="KW-0449">Lipoprotein</keyword>
<dbReference type="InterPro" id="IPR007485">
    <property type="entry name" value="LPS_assembly_LptE"/>
</dbReference>
<evidence type="ECO:0000256" key="5">
    <source>
        <dbReference type="ARBA" id="ARBA00023288"/>
    </source>
</evidence>
<comment type="similarity">
    <text evidence="6">Belongs to the LptE lipoprotein family.</text>
</comment>
<keyword evidence="8" id="KW-1185">Reference proteome</keyword>
<dbReference type="RefSeq" id="WP_127699065.1">
    <property type="nucleotide sequence ID" value="NZ_SACS01000010.1"/>
</dbReference>
<dbReference type="Proteomes" id="UP000283077">
    <property type="component" value="Unassembled WGS sequence"/>
</dbReference>
<evidence type="ECO:0000256" key="4">
    <source>
        <dbReference type="ARBA" id="ARBA00023237"/>
    </source>
</evidence>
<evidence type="ECO:0000256" key="3">
    <source>
        <dbReference type="ARBA" id="ARBA00023139"/>
    </source>
</evidence>
<evidence type="ECO:0000313" key="8">
    <source>
        <dbReference type="Proteomes" id="UP000283077"/>
    </source>
</evidence>
<keyword evidence="2 6" id="KW-0472">Membrane</keyword>
<evidence type="ECO:0000256" key="1">
    <source>
        <dbReference type="ARBA" id="ARBA00022729"/>
    </source>
</evidence>
<dbReference type="GO" id="GO:0009279">
    <property type="term" value="C:cell outer membrane"/>
    <property type="evidence" value="ECO:0007669"/>
    <property type="project" value="UniProtKB-SubCell"/>
</dbReference>
<dbReference type="OrthoDB" id="5801564at2"/>